<feature type="chain" id="PRO_5003174512" description="Secreted protein" evidence="2">
    <location>
        <begin position="22"/>
        <end position="128"/>
    </location>
</feature>
<name>E3M8Y3_CAERE</name>
<protein>
    <recommendedName>
        <fullName evidence="5">Secreted protein</fullName>
    </recommendedName>
</protein>
<feature type="region of interest" description="Disordered" evidence="1">
    <location>
        <begin position="52"/>
        <end position="128"/>
    </location>
</feature>
<evidence type="ECO:0000313" key="4">
    <source>
        <dbReference type="Proteomes" id="UP000008281"/>
    </source>
</evidence>
<accession>E3M8Y3</accession>
<dbReference type="KEGG" id="crq:GCK72_003579"/>
<dbReference type="eggNOG" id="ENOG502TIMN">
    <property type="taxonomic scope" value="Eukaryota"/>
</dbReference>
<evidence type="ECO:0000313" key="3">
    <source>
        <dbReference type="EMBL" id="EFO95837.1"/>
    </source>
</evidence>
<reference evidence="3" key="1">
    <citation type="submission" date="2007-07" db="EMBL/GenBank/DDBJ databases">
        <title>PCAP assembly of the Caenorhabditis remanei genome.</title>
        <authorList>
            <consortium name="The Caenorhabditis remanei Sequencing Consortium"/>
            <person name="Wilson R.K."/>
        </authorList>
    </citation>
    <scope>NUCLEOTIDE SEQUENCE [LARGE SCALE GENOMIC DNA]</scope>
    <source>
        <strain evidence="3">PB4641</strain>
    </source>
</reference>
<feature type="compositionally biased region" description="Basic and acidic residues" evidence="1">
    <location>
        <begin position="52"/>
        <end position="74"/>
    </location>
</feature>
<keyword evidence="2" id="KW-0732">Signal</keyword>
<evidence type="ECO:0008006" key="5">
    <source>
        <dbReference type="Google" id="ProtNLM"/>
    </source>
</evidence>
<dbReference type="HOGENOM" id="CLU_159521_0_0_1"/>
<dbReference type="Proteomes" id="UP000008281">
    <property type="component" value="Unassembled WGS sequence"/>
</dbReference>
<dbReference type="InParanoid" id="E3M8Y3"/>
<dbReference type="CTD" id="9805808"/>
<evidence type="ECO:0000256" key="1">
    <source>
        <dbReference type="SAM" id="MobiDB-lite"/>
    </source>
</evidence>
<feature type="compositionally biased region" description="Polar residues" evidence="1">
    <location>
        <begin position="80"/>
        <end position="109"/>
    </location>
</feature>
<dbReference type="GeneID" id="9805808"/>
<dbReference type="OrthoDB" id="5827689at2759"/>
<organism evidence="4">
    <name type="scientific">Caenorhabditis remanei</name>
    <name type="common">Caenorhabditis vulgaris</name>
    <dbReference type="NCBI Taxonomy" id="31234"/>
    <lineage>
        <taxon>Eukaryota</taxon>
        <taxon>Metazoa</taxon>
        <taxon>Ecdysozoa</taxon>
        <taxon>Nematoda</taxon>
        <taxon>Chromadorea</taxon>
        <taxon>Rhabditida</taxon>
        <taxon>Rhabditina</taxon>
        <taxon>Rhabditomorpha</taxon>
        <taxon>Rhabditoidea</taxon>
        <taxon>Rhabditidae</taxon>
        <taxon>Peloderinae</taxon>
        <taxon>Caenorhabditis</taxon>
    </lineage>
</organism>
<sequence>MFYQSVLVLVSCLLGIVLVAAFPIEIKNIEYLFPPQNTILSGNLPNGYETKIDRQVGDSEEEEKIRKDCIRKQNADAPESTPSEDTTSPPFVTSDDNGGSSFNDTTPLNGTIVDDPMEVKIYRPECDD</sequence>
<gene>
    <name evidence="3" type="ORF">CRE_13955</name>
</gene>
<feature type="compositionally biased region" description="Basic and acidic residues" evidence="1">
    <location>
        <begin position="117"/>
        <end position="128"/>
    </location>
</feature>
<evidence type="ECO:0000256" key="2">
    <source>
        <dbReference type="SAM" id="SignalP"/>
    </source>
</evidence>
<dbReference type="EMBL" id="DS268429">
    <property type="protein sequence ID" value="EFO95837.1"/>
    <property type="molecule type" value="Genomic_DNA"/>
</dbReference>
<dbReference type="FunCoup" id="E3M8Y3">
    <property type="interactions" value="333"/>
</dbReference>
<dbReference type="RefSeq" id="XP_003107517.2">
    <property type="nucleotide sequence ID" value="XM_003107469.2"/>
</dbReference>
<feature type="signal peptide" evidence="2">
    <location>
        <begin position="1"/>
        <end position="21"/>
    </location>
</feature>
<dbReference type="OMA" id="KIYRPEC"/>
<dbReference type="AlphaFoldDB" id="E3M8Y3"/>
<proteinExistence type="predicted"/>
<keyword evidence="4" id="KW-1185">Reference proteome</keyword>